<dbReference type="Pfam" id="PF08613">
    <property type="entry name" value="Cyclin"/>
    <property type="match status" value="1"/>
</dbReference>
<feature type="domain" description="PDZ" evidence="1">
    <location>
        <begin position="341"/>
        <end position="424"/>
    </location>
</feature>
<sequence>VIEGVCRAVTEASAGAPSGRRNCFNYIGEPPDINSYVWQLYRNCCCDTMTFVWAFAYLCRISESNRGKVDVSTQTIHRLLLAAVTVAAKQQQLYMYDNSFYAQAGNVSTADLNKLEARFLELLNWNLDVCPKTFKRRRQGFFASFAELQRDETRSFRKFRSALGKKLFAWLSMVTANVRPLKTCSNRSFGFLAMAVVDHTKALEWLSEECHPALAAMLGCFQELARSVRRPLLLASLLCLAVIEALCQAAAQRFIGPLGEPAKKPEEAAGSVAGQEPDEKPDWKDAAYQRQLDRINARKRKQSPDYKESAYERKVRLRKMAMWNAAQRKGVNEVGARDSTTIDIKVKLVKPFGIEFEEREEDPNRVWVGRIMEEGSAFKNGEVETGDFLTTVNGQDVEGKPYDEALQYLVDAEGEIDLIFKRIYVA</sequence>
<name>A0A812Q0Y5_9DINO</name>
<dbReference type="GO" id="GO:0019901">
    <property type="term" value="F:protein kinase binding"/>
    <property type="evidence" value="ECO:0007669"/>
    <property type="project" value="InterPro"/>
</dbReference>
<dbReference type="InterPro" id="IPR036915">
    <property type="entry name" value="Cyclin-like_sf"/>
</dbReference>
<dbReference type="Gene3D" id="2.30.42.10">
    <property type="match status" value="1"/>
</dbReference>
<dbReference type="SUPFAM" id="SSF47954">
    <property type="entry name" value="Cyclin-like"/>
    <property type="match status" value="1"/>
</dbReference>
<dbReference type="SUPFAM" id="SSF50156">
    <property type="entry name" value="PDZ domain-like"/>
    <property type="match status" value="1"/>
</dbReference>
<dbReference type="Proteomes" id="UP000601435">
    <property type="component" value="Unassembled WGS sequence"/>
</dbReference>
<dbReference type="InterPro" id="IPR036034">
    <property type="entry name" value="PDZ_sf"/>
</dbReference>
<reference evidence="2" key="1">
    <citation type="submission" date="2021-02" db="EMBL/GenBank/DDBJ databases">
        <authorList>
            <person name="Dougan E. K."/>
            <person name="Rhodes N."/>
            <person name="Thang M."/>
            <person name="Chan C."/>
        </authorList>
    </citation>
    <scope>NUCLEOTIDE SEQUENCE</scope>
</reference>
<dbReference type="EMBL" id="CAJNJA010016720">
    <property type="protein sequence ID" value="CAE7386694.1"/>
    <property type="molecule type" value="Genomic_DNA"/>
</dbReference>
<comment type="caution">
    <text evidence="2">The sequence shown here is derived from an EMBL/GenBank/DDBJ whole genome shotgun (WGS) entry which is preliminary data.</text>
</comment>
<dbReference type="Gene3D" id="1.10.472.10">
    <property type="entry name" value="Cyclin-like"/>
    <property type="match status" value="1"/>
</dbReference>
<dbReference type="PANTHER" id="PTHR15615:SF108">
    <property type="entry name" value="PROTEIN CNPPD1"/>
    <property type="match status" value="1"/>
</dbReference>
<organism evidence="2 3">
    <name type="scientific">Symbiodinium necroappetens</name>
    <dbReference type="NCBI Taxonomy" id="1628268"/>
    <lineage>
        <taxon>Eukaryota</taxon>
        <taxon>Sar</taxon>
        <taxon>Alveolata</taxon>
        <taxon>Dinophyceae</taxon>
        <taxon>Suessiales</taxon>
        <taxon>Symbiodiniaceae</taxon>
        <taxon>Symbiodinium</taxon>
    </lineage>
</organism>
<evidence type="ECO:0000259" key="1">
    <source>
        <dbReference type="PROSITE" id="PS50106"/>
    </source>
</evidence>
<dbReference type="CDD" id="cd00136">
    <property type="entry name" value="PDZ_canonical"/>
    <property type="match status" value="1"/>
</dbReference>
<accession>A0A812Q0Y5</accession>
<dbReference type="AlphaFoldDB" id="A0A812Q0Y5"/>
<evidence type="ECO:0000313" key="3">
    <source>
        <dbReference type="Proteomes" id="UP000601435"/>
    </source>
</evidence>
<dbReference type="Pfam" id="PF00595">
    <property type="entry name" value="PDZ"/>
    <property type="match status" value="1"/>
</dbReference>
<dbReference type="OrthoDB" id="123971at2759"/>
<proteinExistence type="predicted"/>
<feature type="non-terminal residue" evidence="2">
    <location>
        <position position="426"/>
    </location>
</feature>
<dbReference type="PANTHER" id="PTHR15615">
    <property type="match status" value="1"/>
</dbReference>
<dbReference type="SMART" id="SM00228">
    <property type="entry name" value="PDZ"/>
    <property type="match status" value="1"/>
</dbReference>
<dbReference type="InterPro" id="IPR013922">
    <property type="entry name" value="Cyclin_PHO80-like"/>
</dbReference>
<gene>
    <name evidence="2" type="primary">CYCU4-1</name>
    <name evidence="2" type="ORF">SNEC2469_LOCUS10487</name>
</gene>
<dbReference type="PROSITE" id="PS50106">
    <property type="entry name" value="PDZ"/>
    <property type="match status" value="1"/>
</dbReference>
<keyword evidence="3" id="KW-1185">Reference proteome</keyword>
<dbReference type="InterPro" id="IPR001478">
    <property type="entry name" value="PDZ"/>
</dbReference>
<evidence type="ECO:0000313" key="2">
    <source>
        <dbReference type="EMBL" id="CAE7386694.1"/>
    </source>
</evidence>
<protein>
    <submittedName>
        <fullName evidence="2">CYCU4-1 protein</fullName>
    </submittedName>
</protein>